<dbReference type="InterPro" id="IPR012337">
    <property type="entry name" value="RNaseH-like_sf"/>
</dbReference>
<dbReference type="Proteomes" id="UP001231189">
    <property type="component" value="Unassembled WGS sequence"/>
</dbReference>
<dbReference type="PANTHER" id="PTHR47074:SF11">
    <property type="entry name" value="REVERSE TRANSCRIPTASE-LIKE PROTEIN"/>
    <property type="match status" value="1"/>
</dbReference>
<reference evidence="2" key="1">
    <citation type="submission" date="2023-07" db="EMBL/GenBank/DDBJ databases">
        <title>A chromosome-level genome assembly of Lolium multiflorum.</title>
        <authorList>
            <person name="Chen Y."/>
            <person name="Copetti D."/>
            <person name="Kolliker R."/>
            <person name="Studer B."/>
        </authorList>
    </citation>
    <scope>NUCLEOTIDE SEQUENCE</scope>
    <source>
        <strain evidence="2">02402/16</strain>
        <tissue evidence="2">Leaf</tissue>
    </source>
</reference>
<sequence length="224" mass="24522">MLWDWWTTRNKCNAGELERTTEQVCHVVQRHVIEFVPWVKRVLSETPISNNEACLRSGWERPKENLTKVNFDAAFHQSTASGAWGFVARTDGGEFVAAAAGKLRHLHDALQAEAEACVAAIEGAEALGLHRVVFESDSLTLVQALNTSSHELSAIGVILREARSNCIAAFDSFDFIFCPRKCNRIAHTLAQYGLRAEDECVGWADVAPPIVSDLVASELAASSG</sequence>
<evidence type="ECO:0000259" key="1">
    <source>
        <dbReference type="Pfam" id="PF13456"/>
    </source>
</evidence>
<dbReference type="GO" id="GO:0003676">
    <property type="term" value="F:nucleic acid binding"/>
    <property type="evidence" value="ECO:0007669"/>
    <property type="project" value="InterPro"/>
</dbReference>
<dbReference type="InterPro" id="IPR052929">
    <property type="entry name" value="RNase_H-like_EbsB-rel"/>
</dbReference>
<evidence type="ECO:0000313" key="3">
    <source>
        <dbReference type="Proteomes" id="UP001231189"/>
    </source>
</evidence>
<dbReference type="GO" id="GO:0004523">
    <property type="term" value="F:RNA-DNA hybrid ribonuclease activity"/>
    <property type="evidence" value="ECO:0007669"/>
    <property type="project" value="InterPro"/>
</dbReference>
<dbReference type="AlphaFoldDB" id="A0AAD8VXU7"/>
<protein>
    <recommendedName>
        <fullName evidence="1">RNase H type-1 domain-containing protein</fullName>
    </recommendedName>
</protein>
<dbReference type="EMBL" id="JAUUTY010000005">
    <property type="protein sequence ID" value="KAK1628050.1"/>
    <property type="molecule type" value="Genomic_DNA"/>
</dbReference>
<comment type="caution">
    <text evidence="2">The sequence shown here is derived from an EMBL/GenBank/DDBJ whole genome shotgun (WGS) entry which is preliminary data.</text>
</comment>
<dbReference type="Gene3D" id="3.30.420.10">
    <property type="entry name" value="Ribonuclease H-like superfamily/Ribonuclease H"/>
    <property type="match status" value="1"/>
</dbReference>
<dbReference type="InterPro" id="IPR036397">
    <property type="entry name" value="RNaseH_sf"/>
</dbReference>
<accession>A0AAD8VXU7</accession>
<dbReference type="InterPro" id="IPR002156">
    <property type="entry name" value="RNaseH_domain"/>
</dbReference>
<dbReference type="Pfam" id="PF13456">
    <property type="entry name" value="RVT_3"/>
    <property type="match status" value="1"/>
</dbReference>
<dbReference type="InterPro" id="IPR044730">
    <property type="entry name" value="RNase_H-like_dom_plant"/>
</dbReference>
<keyword evidence="3" id="KW-1185">Reference proteome</keyword>
<proteinExistence type="predicted"/>
<evidence type="ECO:0000313" key="2">
    <source>
        <dbReference type="EMBL" id="KAK1628050.1"/>
    </source>
</evidence>
<name>A0AAD8VXU7_LOLMU</name>
<dbReference type="SUPFAM" id="SSF53098">
    <property type="entry name" value="Ribonuclease H-like"/>
    <property type="match status" value="1"/>
</dbReference>
<feature type="domain" description="RNase H type-1" evidence="1">
    <location>
        <begin position="70"/>
        <end position="192"/>
    </location>
</feature>
<dbReference type="PANTHER" id="PTHR47074">
    <property type="entry name" value="BNAC02G40300D PROTEIN"/>
    <property type="match status" value="1"/>
</dbReference>
<dbReference type="CDD" id="cd06222">
    <property type="entry name" value="RNase_H_like"/>
    <property type="match status" value="1"/>
</dbReference>
<gene>
    <name evidence="2" type="ORF">QYE76_002365</name>
</gene>
<organism evidence="2 3">
    <name type="scientific">Lolium multiflorum</name>
    <name type="common">Italian ryegrass</name>
    <name type="synonym">Lolium perenne subsp. multiflorum</name>
    <dbReference type="NCBI Taxonomy" id="4521"/>
    <lineage>
        <taxon>Eukaryota</taxon>
        <taxon>Viridiplantae</taxon>
        <taxon>Streptophyta</taxon>
        <taxon>Embryophyta</taxon>
        <taxon>Tracheophyta</taxon>
        <taxon>Spermatophyta</taxon>
        <taxon>Magnoliopsida</taxon>
        <taxon>Liliopsida</taxon>
        <taxon>Poales</taxon>
        <taxon>Poaceae</taxon>
        <taxon>BOP clade</taxon>
        <taxon>Pooideae</taxon>
        <taxon>Poodae</taxon>
        <taxon>Poeae</taxon>
        <taxon>Poeae Chloroplast Group 2 (Poeae type)</taxon>
        <taxon>Loliodinae</taxon>
        <taxon>Loliinae</taxon>
        <taxon>Lolium</taxon>
    </lineage>
</organism>